<dbReference type="InParanoid" id="A0A4Q1BJR6"/>
<protein>
    <submittedName>
        <fullName evidence="2">Uncharacterized protein</fullName>
    </submittedName>
</protein>
<accession>A0A4Q1BJR6</accession>
<comment type="caution">
    <text evidence="2">The sequence shown here is derived from an EMBL/GenBank/DDBJ whole genome shotgun (WGS) entry which is preliminary data.</text>
</comment>
<gene>
    <name evidence="2" type="ORF">M231_04795</name>
</gene>
<reference evidence="2 3" key="1">
    <citation type="submission" date="2016-06" db="EMBL/GenBank/DDBJ databases">
        <title>Evolution of pathogenesis and genome organization in the Tremellales.</title>
        <authorList>
            <person name="Cuomo C."/>
            <person name="Litvintseva A."/>
            <person name="Heitman J."/>
            <person name="Chen Y."/>
            <person name="Sun S."/>
            <person name="Springer D."/>
            <person name="Dromer F."/>
            <person name="Young S."/>
            <person name="Zeng Q."/>
            <person name="Chapman S."/>
            <person name="Gujja S."/>
            <person name="Saif S."/>
            <person name="Birren B."/>
        </authorList>
    </citation>
    <scope>NUCLEOTIDE SEQUENCE [LARGE SCALE GENOMIC DNA]</scope>
    <source>
        <strain evidence="2 3">ATCC 28783</strain>
    </source>
</reference>
<feature type="compositionally biased region" description="Basic residues" evidence="1">
    <location>
        <begin position="312"/>
        <end position="325"/>
    </location>
</feature>
<dbReference type="AlphaFoldDB" id="A0A4Q1BJR6"/>
<feature type="region of interest" description="Disordered" evidence="1">
    <location>
        <begin position="293"/>
        <end position="332"/>
    </location>
</feature>
<dbReference type="VEuPathDB" id="FungiDB:TREMEDRAFT_64432"/>
<evidence type="ECO:0000256" key="1">
    <source>
        <dbReference type="SAM" id="MobiDB-lite"/>
    </source>
</evidence>
<evidence type="ECO:0000313" key="3">
    <source>
        <dbReference type="Proteomes" id="UP000289152"/>
    </source>
</evidence>
<dbReference type="EMBL" id="SDIL01000057">
    <property type="protein sequence ID" value="RXK37906.1"/>
    <property type="molecule type" value="Genomic_DNA"/>
</dbReference>
<proteinExistence type="predicted"/>
<sequence length="760" mass="87108">MSEPSGTPSVSSRLTSLDYRGQLSVLEDYHTQWRESVSELNHLIEDLQWPPELRAHLFSTPIGLIKKYAGMTFAPPHREGASFQEELDTIQEYIAWSSKCYQVARQTRLERDDRTDVGEVFDSTEMTRMTKMRADLLGQRADLVWMEPVMSEVENISLILESILEAFYQETLEEGGLKHRSQVDMMLKENEERKKHLSELQELISERWISNDSSEREQVLETISRAAMKDQTEGTTHLDPEVIQKLETCDIDLKDLAADFDELSGTVWTQTYPKLTGHLTRLAEVAALAEQISTGNKTRKKTAASSAPSTGKKSRGKEARTKHHMQSPMPSPTTTLPLILHDSHWQGQNQGEAVESSTPEEFEPPSGPTIIITRAENEDGVYPTPTPHGGHDSARQRLWTELKDWNQLIDQGGDYLLADTIADPSIVAGCKIYSILGDPKLHNREEFLSDAKSTTERISERHVEWQTFLNQLTEHARDDKEALSVLKVFKLKSAWQMSRLEHSAKTHKLSLFPKVDKTSRKKPATEKELYNKLTKQVSQLQGYLQGIRTVKDYIQWKAGGDLTENEEVEDEIRQRAYDTYRNSLHITYSLSKIRYSLSDMFTQEALESQPEKRIKDDQTVFDEAKDHISSATEMHGEAGEGVTWAESALAFRKENWEEWKDSTFRGQTYPSLKTTFFEKDVIYQYRAAESELGRELNILHEMVDGKIANMENWVLSEMEGGKWLDIRRAGLQELQSMLTGFERTEYQDEEVVEDSTETFY</sequence>
<feature type="region of interest" description="Disordered" evidence="1">
    <location>
        <begin position="347"/>
        <end position="367"/>
    </location>
</feature>
<organism evidence="2 3">
    <name type="scientific">Tremella mesenterica</name>
    <name type="common">Jelly fungus</name>
    <dbReference type="NCBI Taxonomy" id="5217"/>
    <lineage>
        <taxon>Eukaryota</taxon>
        <taxon>Fungi</taxon>
        <taxon>Dikarya</taxon>
        <taxon>Basidiomycota</taxon>
        <taxon>Agaricomycotina</taxon>
        <taxon>Tremellomycetes</taxon>
        <taxon>Tremellales</taxon>
        <taxon>Tremellaceae</taxon>
        <taxon>Tremella</taxon>
    </lineage>
</organism>
<dbReference type="Proteomes" id="UP000289152">
    <property type="component" value="Unassembled WGS sequence"/>
</dbReference>
<name>A0A4Q1BJR6_TREME</name>
<evidence type="ECO:0000313" key="2">
    <source>
        <dbReference type="EMBL" id="RXK37906.1"/>
    </source>
</evidence>
<keyword evidence="3" id="KW-1185">Reference proteome</keyword>